<proteinExistence type="predicted"/>
<dbReference type="InterPro" id="IPR017896">
    <property type="entry name" value="4Fe4S_Fe-S-bd"/>
</dbReference>
<feature type="domain" description="4Fe-4S ferredoxin-type" evidence="4">
    <location>
        <begin position="224"/>
        <end position="256"/>
    </location>
</feature>
<dbReference type="PANTHER" id="PTHR40447:SF1">
    <property type="entry name" value="ANAEROBIC SULFITE REDUCTASE SUBUNIT A"/>
    <property type="match status" value="1"/>
</dbReference>
<evidence type="ECO:0000256" key="1">
    <source>
        <dbReference type="ARBA" id="ARBA00022723"/>
    </source>
</evidence>
<dbReference type="PROSITE" id="PS51379">
    <property type="entry name" value="4FE4S_FER_2"/>
    <property type="match status" value="2"/>
</dbReference>
<dbReference type="PANTHER" id="PTHR40447">
    <property type="entry name" value="ANAEROBIC SULFITE REDUCTASE SUBUNIT A"/>
    <property type="match status" value="1"/>
</dbReference>
<dbReference type="GO" id="GO:0046872">
    <property type="term" value="F:metal ion binding"/>
    <property type="evidence" value="ECO:0007669"/>
    <property type="project" value="UniProtKB-KW"/>
</dbReference>
<dbReference type="InterPro" id="IPR017900">
    <property type="entry name" value="4Fe4S_Fe_S_CS"/>
</dbReference>
<dbReference type="GO" id="GO:0051536">
    <property type="term" value="F:iron-sulfur cluster binding"/>
    <property type="evidence" value="ECO:0007669"/>
    <property type="project" value="UniProtKB-KW"/>
</dbReference>
<gene>
    <name evidence="5" type="ORF">COW11_01555</name>
</gene>
<evidence type="ECO:0000256" key="2">
    <source>
        <dbReference type="ARBA" id="ARBA00023004"/>
    </source>
</evidence>
<dbReference type="SUPFAM" id="SSF46548">
    <property type="entry name" value="alpha-helical ferredoxin"/>
    <property type="match status" value="1"/>
</dbReference>
<evidence type="ECO:0000313" key="6">
    <source>
        <dbReference type="Proteomes" id="UP000231267"/>
    </source>
</evidence>
<dbReference type="AlphaFoldDB" id="A0A2J0LFX6"/>
<dbReference type="Proteomes" id="UP000231267">
    <property type="component" value="Unassembled WGS sequence"/>
</dbReference>
<dbReference type="EMBL" id="PFGP01000030">
    <property type="protein sequence ID" value="PIW66762.1"/>
    <property type="molecule type" value="Genomic_DNA"/>
</dbReference>
<comment type="caution">
    <text evidence="5">The sequence shown here is derived from an EMBL/GenBank/DDBJ whole genome shotgun (WGS) entry which is preliminary data.</text>
</comment>
<evidence type="ECO:0000256" key="3">
    <source>
        <dbReference type="ARBA" id="ARBA00023014"/>
    </source>
</evidence>
<dbReference type="PROSITE" id="PS00198">
    <property type="entry name" value="4FE4S_FER_1"/>
    <property type="match status" value="1"/>
</dbReference>
<sequence>MGQLYYISTLEWNEFLKSSLPEWSLYAPVRQDKNLAFERLSENNFNSVELDSYRATQPLKSFLFFFYEQITNIKKYPNMRGSAVLGLKACDLNSLQLYDKTFLEGEFAEPFYKRRRQDLLLISSDCQKPIESCFCTVLGANPYPEEYFDINISRISAGYIVDINSEAGEEFIKSKKDFFKKVVDRSILMKREAKRRAAVETVEGFNSHFDIKAPFLNMLRQKLMSKVWNEQSKTCVTCGACTQICPTCYCFLIEDVKSDKFRYWDSCQYTGFARVAGNANPRKKVYERLRHRYLHKFDYIHESFGFDGCTGCGRCIQACQGKIDMRKVLSELKKDPVNSNA</sequence>
<keyword evidence="1" id="KW-0479">Metal-binding</keyword>
<evidence type="ECO:0000313" key="5">
    <source>
        <dbReference type="EMBL" id="PIW66762.1"/>
    </source>
</evidence>
<keyword evidence="2" id="KW-0408">Iron</keyword>
<protein>
    <recommendedName>
        <fullName evidence="4">4Fe-4S ferredoxin-type domain-containing protein</fullName>
    </recommendedName>
</protein>
<accession>A0A2J0LFX6</accession>
<dbReference type="Pfam" id="PF17179">
    <property type="entry name" value="Fer4_22"/>
    <property type="match status" value="1"/>
</dbReference>
<organism evidence="5 6">
    <name type="scientific">Candidatus Taenaricola geysiri</name>
    <dbReference type="NCBI Taxonomy" id="1974752"/>
    <lineage>
        <taxon>Bacteria</taxon>
        <taxon>Pseudomonadati</taxon>
        <taxon>Candidatus Omnitrophota</taxon>
        <taxon>Candidatus Taenaricola</taxon>
    </lineage>
</organism>
<evidence type="ECO:0000259" key="4">
    <source>
        <dbReference type="PROSITE" id="PS51379"/>
    </source>
</evidence>
<keyword evidence="3" id="KW-0411">Iron-sulfur</keyword>
<name>A0A2J0LFX6_9BACT</name>
<dbReference type="Gene3D" id="1.10.1060.10">
    <property type="entry name" value="Alpha-helical ferredoxin"/>
    <property type="match status" value="1"/>
</dbReference>
<dbReference type="InterPro" id="IPR009051">
    <property type="entry name" value="Helical_ferredxn"/>
</dbReference>
<feature type="domain" description="4Fe-4S ferredoxin-type" evidence="4">
    <location>
        <begin position="300"/>
        <end position="328"/>
    </location>
</feature>
<reference evidence="5 6" key="1">
    <citation type="submission" date="2017-09" db="EMBL/GenBank/DDBJ databases">
        <title>Depth-based differentiation of microbial function through sediment-hosted aquifers and enrichment of novel symbionts in the deep terrestrial subsurface.</title>
        <authorList>
            <person name="Probst A.J."/>
            <person name="Ladd B."/>
            <person name="Jarett J.K."/>
            <person name="Geller-Mcgrath D.E."/>
            <person name="Sieber C.M."/>
            <person name="Emerson J.B."/>
            <person name="Anantharaman K."/>
            <person name="Thomas B.C."/>
            <person name="Malmstrom R."/>
            <person name="Stieglmeier M."/>
            <person name="Klingl A."/>
            <person name="Woyke T."/>
            <person name="Ryan C.M."/>
            <person name="Banfield J.F."/>
        </authorList>
    </citation>
    <scope>NUCLEOTIDE SEQUENCE [LARGE SCALE GENOMIC DNA]</scope>
    <source>
        <strain evidence="5">CG12_big_fil_rev_8_21_14_0_65_43_15</strain>
    </source>
</reference>